<name>A0AAD9FIY1_PAPLA</name>
<evidence type="ECO:0000256" key="8">
    <source>
        <dbReference type="ARBA" id="ARBA00022991"/>
    </source>
</evidence>
<keyword evidence="5 12" id="KW-0812">Transmembrane</keyword>
<keyword evidence="8" id="KW-0157">Chromophore</keyword>
<feature type="transmembrane region" description="Helical" evidence="12">
    <location>
        <begin position="165"/>
        <end position="185"/>
    </location>
</feature>
<accession>A0AAD9FIY1</accession>
<evidence type="ECO:0000256" key="9">
    <source>
        <dbReference type="ARBA" id="ARBA00023136"/>
    </source>
</evidence>
<feature type="transmembrane region" description="Helical" evidence="12">
    <location>
        <begin position="136"/>
        <end position="158"/>
    </location>
</feature>
<feature type="transmembrane region" description="Helical" evidence="12">
    <location>
        <begin position="197"/>
        <end position="219"/>
    </location>
</feature>
<comment type="caution">
    <text evidence="13">The sequence shown here is derived from an EMBL/GenBank/DDBJ whole genome shotgun (WGS) entry which is preliminary data.</text>
</comment>
<sequence>MEFFAEGHHHHHATGTISVNPPGGTGGPHHPHHSDHLPLPTGSFPTPINKYIHAGHVGHTALWVVFFLFTFGLLGVFILSQRVEKRARLFHWLSALVLTIAMLSYFAMAAGLGVTYVPTAYHHPKASEYRFLREVYYARSIDWLFTTPLLLVSLGILAGLSPYDTLLTIIADVFMIVTGLLSSFVSARWASGEKAKWGFYAVSCIAFLYIWWLLVTGGLKAARNRPRKTRGLFNLLAGMTLILWTAYPIVFALSEGTNRISVDSEIIAYAVLDVAAKLGFTYLLLLIHTHGDEDAFALPDWFTEHRGGGLGADGRGSYGAVGNRDD</sequence>
<dbReference type="GO" id="GO:0005783">
    <property type="term" value="C:endoplasmic reticulum"/>
    <property type="evidence" value="ECO:0007669"/>
    <property type="project" value="TreeGrafter"/>
</dbReference>
<evidence type="ECO:0000256" key="5">
    <source>
        <dbReference type="ARBA" id="ARBA00022692"/>
    </source>
</evidence>
<keyword evidence="7 12" id="KW-1133">Transmembrane helix</keyword>
<feature type="transmembrane region" description="Helical" evidence="12">
    <location>
        <begin position="60"/>
        <end position="80"/>
    </location>
</feature>
<evidence type="ECO:0000256" key="2">
    <source>
        <dbReference type="ARBA" id="ARBA00008130"/>
    </source>
</evidence>
<dbReference type="CDD" id="cd15028">
    <property type="entry name" value="7tm_Opsin-1_euk"/>
    <property type="match status" value="1"/>
</dbReference>
<evidence type="ECO:0000313" key="14">
    <source>
        <dbReference type="Proteomes" id="UP001182556"/>
    </source>
</evidence>
<dbReference type="EMBL" id="JAODAN010000012">
    <property type="protein sequence ID" value="KAK1921025.1"/>
    <property type="molecule type" value="Genomic_DNA"/>
</dbReference>
<organism evidence="13 14">
    <name type="scientific">Papiliotrema laurentii</name>
    <name type="common">Cryptococcus laurentii</name>
    <dbReference type="NCBI Taxonomy" id="5418"/>
    <lineage>
        <taxon>Eukaryota</taxon>
        <taxon>Fungi</taxon>
        <taxon>Dikarya</taxon>
        <taxon>Basidiomycota</taxon>
        <taxon>Agaricomycotina</taxon>
        <taxon>Tremellomycetes</taxon>
        <taxon>Tremellales</taxon>
        <taxon>Rhynchogastremaceae</taxon>
        <taxon>Papiliotrema</taxon>
    </lineage>
</organism>
<dbReference type="GO" id="GO:0009881">
    <property type="term" value="F:photoreceptor activity"/>
    <property type="evidence" value="ECO:0007669"/>
    <property type="project" value="UniProtKB-KW"/>
</dbReference>
<dbReference type="InterPro" id="IPR001425">
    <property type="entry name" value="Arc/bac/fun_rhodopsins"/>
</dbReference>
<evidence type="ECO:0000256" key="4">
    <source>
        <dbReference type="ARBA" id="ARBA00022606"/>
    </source>
</evidence>
<keyword evidence="6" id="KW-0681">Retinal protein</keyword>
<dbReference type="GO" id="GO:0005216">
    <property type="term" value="F:monoatomic ion channel activity"/>
    <property type="evidence" value="ECO:0007669"/>
    <property type="project" value="InterPro"/>
</dbReference>
<proteinExistence type="inferred from homology"/>
<evidence type="ECO:0000256" key="11">
    <source>
        <dbReference type="SAM" id="MobiDB-lite"/>
    </source>
</evidence>
<comment type="subcellular location">
    <subcellularLocation>
        <location evidence="1">Membrane</location>
        <topology evidence="1">Multi-pass membrane protein</topology>
    </subcellularLocation>
</comment>
<feature type="transmembrane region" description="Helical" evidence="12">
    <location>
        <begin position="231"/>
        <end position="254"/>
    </location>
</feature>
<feature type="transmembrane region" description="Helical" evidence="12">
    <location>
        <begin position="92"/>
        <end position="116"/>
    </location>
</feature>
<dbReference type="AlphaFoldDB" id="A0AAD9FIY1"/>
<feature type="transmembrane region" description="Helical" evidence="12">
    <location>
        <begin position="266"/>
        <end position="287"/>
    </location>
</feature>
<protein>
    <recommendedName>
        <fullName evidence="15">Opsin-1</fullName>
    </recommendedName>
</protein>
<feature type="region of interest" description="Disordered" evidence="11">
    <location>
        <begin position="1"/>
        <end position="38"/>
    </location>
</feature>
<evidence type="ECO:0000256" key="3">
    <source>
        <dbReference type="ARBA" id="ARBA00022543"/>
    </source>
</evidence>
<dbReference type="PROSITE" id="PS00327">
    <property type="entry name" value="BACTERIAL_OPSIN_RET"/>
    <property type="match status" value="1"/>
</dbReference>
<evidence type="ECO:0008006" key="15">
    <source>
        <dbReference type="Google" id="ProtNLM"/>
    </source>
</evidence>
<keyword evidence="10" id="KW-0675">Receptor</keyword>
<evidence type="ECO:0000256" key="1">
    <source>
        <dbReference type="ARBA" id="ARBA00004141"/>
    </source>
</evidence>
<gene>
    <name evidence="13" type="ORF">DB88DRAFT_501937</name>
</gene>
<evidence type="ECO:0000313" key="13">
    <source>
        <dbReference type="EMBL" id="KAK1921025.1"/>
    </source>
</evidence>
<dbReference type="PANTHER" id="PTHR28286:SF2">
    <property type="entry name" value="BACTERIORHODOPSIN _OPSIN, NOPA (EUROFUNG)"/>
    <property type="match status" value="1"/>
</dbReference>
<evidence type="ECO:0000256" key="12">
    <source>
        <dbReference type="SAM" id="Phobius"/>
    </source>
</evidence>
<keyword evidence="4" id="KW-0716">Sensory transduction</keyword>
<dbReference type="Proteomes" id="UP001182556">
    <property type="component" value="Unassembled WGS sequence"/>
</dbReference>
<dbReference type="InterPro" id="IPR018229">
    <property type="entry name" value="Rhodopsin_retinal_BS"/>
</dbReference>
<dbReference type="GO" id="GO:0007602">
    <property type="term" value="P:phototransduction"/>
    <property type="evidence" value="ECO:0007669"/>
    <property type="project" value="UniProtKB-KW"/>
</dbReference>
<dbReference type="PANTHER" id="PTHR28286">
    <property type="match status" value="1"/>
</dbReference>
<keyword evidence="9 12" id="KW-0472">Membrane</keyword>
<evidence type="ECO:0000256" key="7">
    <source>
        <dbReference type="ARBA" id="ARBA00022989"/>
    </source>
</evidence>
<dbReference type="Gene3D" id="1.20.1070.10">
    <property type="entry name" value="Rhodopsin 7-helix transmembrane proteins"/>
    <property type="match status" value="1"/>
</dbReference>
<dbReference type="PRINTS" id="PR00251">
    <property type="entry name" value="BACTRLOPSIN"/>
</dbReference>
<evidence type="ECO:0000256" key="10">
    <source>
        <dbReference type="ARBA" id="ARBA00023170"/>
    </source>
</evidence>
<evidence type="ECO:0000256" key="6">
    <source>
        <dbReference type="ARBA" id="ARBA00022925"/>
    </source>
</evidence>
<comment type="similarity">
    <text evidence="2">Belongs to the archaeal/bacterial/fungal opsin family.</text>
</comment>
<dbReference type="Pfam" id="PF01036">
    <property type="entry name" value="Bac_rhodopsin"/>
    <property type="match status" value="1"/>
</dbReference>
<dbReference type="GO" id="GO:0005886">
    <property type="term" value="C:plasma membrane"/>
    <property type="evidence" value="ECO:0007669"/>
    <property type="project" value="TreeGrafter"/>
</dbReference>
<keyword evidence="3" id="KW-0600">Photoreceptor protein</keyword>
<dbReference type="SUPFAM" id="SSF81321">
    <property type="entry name" value="Family A G protein-coupled receptor-like"/>
    <property type="match status" value="1"/>
</dbReference>
<keyword evidence="14" id="KW-1185">Reference proteome</keyword>
<dbReference type="SMART" id="SM01021">
    <property type="entry name" value="Bac_rhodopsin"/>
    <property type="match status" value="1"/>
</dbReference>
<reference evidence="13" key="1">
    <citation type="submission" date="2023-02" db="EMBL/GenBank/DDBJ databases">
        <title>Identification and recombinant expression of a fungal hydrolase from Papiliotrema laurentii that hydrolyzes apple cutin and clears colloidal polyester polyurethane.</title>
        <authorList>
            <consortium name="DOE Joint Genome Institute"/>
            <person name="Roman V.A."/>
            <person name="Bojanowski C."/>
            <person name="Crable B.R."/>
            <person name="Wagner D.N."/>
            <person name="Hung C.S."/>
            <person name="Nadeau L.J."/>
            <person name="Schratz L."/>
            <person name="Haridas S."/>
            <person name="Pangilinan J."/>
            <person name="Lipzen A."/>
            <person name="Na H."/>
            <person name="Yan M."/>
            <person name="Ng V."/>
            <person name="Grigoriev I.V."/>
            <person name="Spatafora J.W."/>
            <person name="Barlow D."/>
            <person name="Biffinger J."/>
            <person name="Kelley-Loughnane N."/>
            <person name="Varaljay V.A."/>
            <person name="Crookes-Goodson W.J."/>
        </authorList>
    </citation>
    <scope>NUCLEOTIDE SEQUENCE</scope>
    <source>
        <strain evidence="13">5307AH</strain>
    </source>
</reference>